<accession>A0AAQ4FAN3</accession>
<protein>
    <submittedName>
        <fullName evidence="1">Uncharacterized protein</fullName>
    </submittedName>
</protein>
<reference evidence="1 2" key="1">
    <citation type="journal article" date="2023" name="Arcadia Sci">
        <title>De novo assembly of a long-read Amblyomma americanum tick genome.</title>
        <authorList>
            <person name="Chou S."/>
            <person name="Poskanzer K.E."/>
            <person name="Rollins M."/>
            <person name="Thuy-Boun P.S."/>
        </authorList>
    </citation>
    <scope>NUCLEOTIDE SEQUENCE [LARGE SCALE GENOMIC DNA]</scope>
    <source>
        <strain evidence="1">F_SG_1</strain>
        <tissue evidence="1">Salivary glands</tissue>
    </source>
</reference>
<proteinExistence type="predicted"/>
<gene>
    <name evidence="1" type="ORF">V5799_009537</name>
</gene>
<name>A0AAQ4FAN3_AMBAM</name>
<evidence type="ECO:0000313" key="2">
    <source>
        <dbReference type="Proteomes" id="UP001321473"/>
    </source>
</evidence>
<comment type="caution">
    <text evidence="1">The sequence shown here is derived from an EMBL/GenBank/DDBJ whole genome shotgun (WGS) entry which is preliminary data.</text>
</comment>
<dbReference type="AlphaFoldDB" id="A0AAQ4FAN3"/>
<keyword evidence="2" id="KW-1185">Reference proteome</keyword>
<sequence>MKTYVHSNLIKQYYSPNLLSCLIENTLECSETSLLKLSFAFSLDLQWLPTPVELSRNVSIASAQSLQHNISHGLG</sequence>
<dbReference type="EMBL" id="JARKHS020004868">
    <property type="protein sequence ID" value="KAK8784096.1"/>
    <property type="molecule type" value="Genomic_DNA"/>
</dbReference>
<organism evidence="1 2">
    <name type="scientific">Amblyomma americanum</name>
    <name type="common">Lone star tick</name>
    <dbReference type="NCBI Taxonomy" id="6943"/>
    <lineage>
        <taxon>Eukaryota</taxon>
        <taxon>Metazoa</taxon>
        <taxon>Ecdysozoa</taxon>
        <taxon>Arthropoda</taxon>
        <taxon>Chelicerata</taxon>
        <taxon>Arachnida</taxon>
        <taxon>Acari</taxon>
        <taxon>Parasitiformes</taxon>
        <taxon>Ixodida</taxon>
        <taxon>Ixodoidea</taxon>
        <taxon>Ixodidae</taxon>
        <taxon>Amblyomminae</taxon>
        <taxon>Amblyomma</taxon>
    </lineage>
</organism>
<dbReference type="Proteomes" id="UP001321473">
    <property type="component" value="Unassembled WGS sequence"/>
</dbReference>
<evidence type="ECO:0000313" key="1">
    <source>
        <dbReference type="EMBL" id="KAK8784096.1"/>
    </source>
</evidence>